<proteinExistence type="predicted"/>
<evidence type="ECO:0000313" key="1">
    <source>
        <dbReference type="EMBL" id="SVB35528.1"/>
    </source>
</evidence>
<dbReference type="AlphaFoldDB" id="A0A382DAT7"/>
<reference evidence="1" key="1">
    <citation type="submission" date="2018-05" db="EMBL/GenBank/DDBJ databases">
        <authorList>
            <person name="Lanie J.A."/>
            <person name="Ng W.-L."/>
            <person name="Kazmierczak K.M."/>
            <person name="Andrzejewski T.M."/>
            <person name="Davidsen T.M."/>
            <person name="Wayne K.J."/>
            <person name="Tettelin H."/>
            <person name="Glass J.I."/>
            <person name="Rusch D."/>
            <person name="Podicherti R."/>
            <person name="Tsui H.-C.T."/>
            <person name="Winkler M.E."/>
        </authorList>
    </citation>
    <scope>NUCLEOTIDE SEQUENCE</scope>
</reference>
<sequence>MERLPVIQIVEIGAEPHGVVNR</sequence>
<organism evidence="1">
    <name type="scientific">marine metagenome</name>
    <dbReference type="NCBI Taxonomy" id="408172"/>
    <lineage>
        <taxon>unclassified sequences</taxon>
        <taxon>metagenomes</taxon>
        <taxon>ecological metagenomes</taxon>
    </lineage>
</organism>
<gene>
    <name evidence="1" type="ORF">METZ01_LOCUS188382</name>
</gene>
<protein>
    <submittedName>
        <fullName evidence="1">Uncharacterized protein</fullName>
    </submittedName>
</protein>
<name>A0A382DAT7_9ZZZZ</name>
<accession>A0A382DAT7</accession>
<dbReference type="EMBL" id="UINC01038467">
    <property type="protein sequence ID" value="SVB35528.1"/>
    <property type="molecule type" value="Genomic_DNA"/>
</dbReference>